<evidence type="ECO:0000256" key="2">
    <source>
        <dbReference type="ARBA" id="ARBA00006833"/>
    </source>
</evidence>
<dbReference type="Proteomes" id="UP001487740">
    <property type="component" value="Unassembled WGS sequence"/>
</dbReference>
<evidence type="ECO:0000256" key="3">
    <source>
        <dbReference type="ARBA" id="ARBA00016584"/>
    </source>
</evidence>
<comment type="caution">
    <text evidence="16">The sequence shown here is derived from an EMBL/GenBank/DDBJ whole genome shotgun (WGS) entry which is preliminary data.</text>
</comment>
<keyword evidence="12 15" id="KW-0472">Membrane</keyword>
<keyword evidence="9" id="KW-0106">Calcium</keyword>
<dbReference type="Pfam" id="PF06682">
    <property type="entry name" value="SARAF"/>
    <property type="match status" value="1"/>
</dbReference>
<evidence type="ECO:0000256" key="7">
    <source>
        <dbReference type="ARBA" id="ARBA00022729"/>
    </source>
</evidence>
<organism evidence="16 17">
    <name type="scientific">Scylla paramamosain</name>
    <name type="common">Mud crab</name>
    <dbReference type="NCBI Taxonomy" id="85552"/>
    <lineage>
        <taxon>Eukaryota</taxon>
        <taxon>Metazoa</taxon>
        <taxon>Ecdysozoa</taxon>
        <taxon>Arthropoda</taxon>
        <taxon>Crustacea</taxon>
        <taxon>Multicrustacea</taxon>
        <taxon>Malacostraca</taxon>
        <taxon>Eumalacostraca</taxon>
        <taxon>Eucarida</taxon>
        <taxon>Decapoda</taxon>
        <taxon>Pleocyemata</taxon>
        <taxon>Brachyura</taxon>
        <taxon>Eubrachyura</taxon>
        <taxon>Portunoidea</taxon>
        <taxon>Portunidae</taxon>
        <taxon>Portuninae</taxon>
        <taxon>Scylla</taxon>
    </lineage>
</organism>
<keyword evidence="8" id="KW-0256">Endoplasmic reticulum</keyword>
<feature type="compositionally biased region" description="Gly residues" evidence="14">
    <location>
        <begin position="287"/>
        <end position="297"/>
    </location>
</feature>
<dbReference type="GO" id="GO:0005789">
    <property type="term" value="C:endoplasmic reticulum membrane"/>
    <property type="evidence" value="ECO:0007669"/>
    <property type="project" value="UniProtKB-SubCell"/>
</dbReference>
<dbReference type="AlphaFoldDB" id="A0AAW0U2C2"/>
<evidence type="ECO:0000313" key="17">
    <source>
        <dbReference type="Proteomes" id="UP001487740"/>
    </source>
</evidence>
<evidence type="ECO:0000256" key="1">
    <source>
        <dbReference type="ARBA" id="ARBA00004115"/>
    </source>
</evidence>
<proteinExistence type="inferred from homology"/>
<evidence type="ECO:0000256" key="11">
    <source>
        <dbReference type="ARBA" id="ARBA00023065"/>
    </source>
</evidence>
<evidence type="ECO:0000256" key="8">
    <source>
        <dbReference type="ARBA" id="ARBA00022824"/>
    </source>
</evidence>
<keyword evidence="5" id="KW-0109">Calcium transport</keyword>
<keyword evidence="7" id="KW-0732">Signal</keyword>
<keyword evidence="11" id="KW-0406">Ion transport</keyword>
<evidence type="ECO:0000256" key="9">
    <source>
        <dbReference type="ARBA" id="ARBA00022837"/>
    </source>
</evidence>
<protein>
    <recommendedName>
        <fullName evidence="3">Store-operated calcium entry-associated regulatory factor</fullName>
    </recommendedName>
    <alternativeName>
        <fullName evidence="13">Transmembrane protein 66</fullName>
    </alternativeName>
</protein>
<evidence type="ECO:0000256" key="14">
    <source>
        <dbReference type="SAM" id="MobiDB-lite"/>
    </source>
</evidence>
<gene>
    <name evidence="16" type="ORF">O3P69_006907</name>
</gene>
<evidence type="ECO:0000256" key="4">
    <source>
        <dbReference type="ARBA" id="ARBA00022448"/>
    </source>
</evidence>
<evidence type="ECO:0000256" key="10">
    <source>
        <dbReference type="ARBA" id="ARBA00022989"/>
    </source>
</evidence>
<keyword evidence="4" id="KW-0813">Transport</keyword>
<evidence type="ECO:0000313" key="16">
    <source>
        <dbReference type="EMBL" id="KAK8393886.1"/>
    </source>
</evidence>
<evidence type="ECO:0000256" key="15">
    <source>
        <dbReference type="SAM" id="Phobius"/>
    </source>
</evidence>
<accession>A0AAW0U2C2</accession>
<evidence type="ECO:0000256" key="6">
    <source>
        <dbReference type="ARBA" id="ARBA00022692"/>
    </source>
</evidence>
<sequence>MLCPTSVLAAWGSGGESMHLKSIEVLTLYSGKMTKGRRSAPVPQLECVSGGTAPCDAFQPRVVQCYNRGWDGEDVQWECKTDMDNAYRFGSIEVSCEGYEHRDDPYVLKGSCGLRYTIDYTKEGFNQNQKHNYYGGGGGNSYYSKTNQKLSSESTVANFIVMVAVCLMLWAFYKTCIGNRQSREDAWSTTGDDYPAGGGGGYGWFGQGGGTHPTAPPPPEYQAGYGDASCRNRTAGAGTGAGGFWTGAMAGGLLGYMFGNSGRRNYADHRGYGGGWGGGGGGGWSFSSGGGGNGGSTGTRTASGFGGTSRR</sequence>
<feature type="transmembrane region" description="Helical" evidence="15">
    <location>
        <begin position="155"/>
        <end position="173"/>
    </location>
</feature>
<dbReference type="GO" id="GO:0006816">
    <property type="term" value="P:calcium ion transport"/>
    <property type="evidence" value="ECO:0007669"/>
    <property type="project" value="UniProtKB-KW"/>
</dbReference>
<keyword evidence="6 15" id="KW-0812">Transmembrane</keyword>
<dbReference type="GO" id="GO:2001256">
    <property type="term" value="P:regulation of store-operated calcium entry"/>
    <property type="evidence" value="ECO:0007669"/>
    <property type="project" value="InterPro"/>
</dbReference>
<feature type="region of interest" description="Disordered" evidence="14">
    <location>
        <begin position="287"/>
        <end position="311"/>
    </location>
</feature>
<comment type="subcellular location">
    <subcellularLocation>
        <location evidence="1">Endoplasmic reticulum membrane</location>
        <topology evidence="1">Single-pass type I membrane protein</topology>
    </subcellularLocation>
</comment>
<evidence type="ECO:0000256" key="5">
    <source>
        <dbReference type="ARBA" id="ARBA00022568"/>
    </source>
</evidence>
<keyword evidence="10 15" id="KW-1133">Transmembrane helix</keyword>
<dbReference type="InterPro" id="IPR009567">
    <property type="entry name" value="SARAF"/>
</dbReference>
<keyword evidence="17" id="KW-1185">Reference proteome</keyword>
<dbReference type="EMBL" id="JARAKH010000020">
    <property type="protein sequence ID" value="KAK8393886.1"/>
    <property type="molecule type" value="Genomic_DNA"/>
</dbReference>
<comment type="similarity">
    <text evidence="2">Belongs to the SARAF family.</text>
</comment>
<dbReference type="PANTHER" id="PTHR15929:SF0">
    <property type="entry name" value="STORE-OPERATED CALCIUM ENTRY-ASSOCIATED REGULATORY FACTOR"/>
    <property type="match status" value="1"/>
</dbReference>
<reference evidence="16 17" key="1">
    <citation type="submission" date="2023-03" db="EMBL/GenBank/DDBJ databases">
        <title>High-quality genome of Scylla paramamosain provides insights in environmental adaptation.</title>
        <authorList>
            <person name="Zhang L."/>
        </authorList>
    </citation>
    <scope>NUCLEOTIDE SEQUENCE [LARGE SCALE GENOMIC DNA]</scope>
    <source>
        <strain evidence="16">LZ_2023a</strain>
        <tissue evidence="16">Muscle</tissue>
    </source>
</reference>
<evidence type="ECO:0000256" key="13">
    <source>
        <dbReference type="ARBA" id="ARBA00031116"/>
    </source>
</evidence>
<name>A0AAW0U2C2_SCYPA</name>
<dbReference type="PANTHER" id="PTHR15929">
    <property type="entry name" value="STORE-OPERATED CALCIUM ENTRY-ASSOCIATED REGULATORY FACTOR"/>
    <property type="match status" value="1"/>
</dbReference>
<evidence type="ECO:0000256" key="12">
    <source>
        <dbReference type="ARBA" id="ARBA00023136"/>
    </source>
</evidence>